<dbReference type="EMBL" id="CP036268">
    <property type="protein sequence ID" value="QDT37842.1"/>
    <property type="molecule type" value="Genomic_DNA"/>
</dbReference>
<dbReference type="KEGG" id="svp:Pan189_22240"/>
<keyword evidence="3" id="KW-1185">Reference proteome</keyword>
<dbReference type="AlphaFoldDB" id="A0A517R1U9"/>
<sequence length="54" mass="5813">MRGSFAWGADLATITCWLGDAGRNDRKQTPDFDDDHDAAGESQGPNGFATAKNR</sequence>
<evidence type="ECO:0000313" key="2">
    <source>
        <dbReference type="EMBL" id="QDT37842.1"/>
    </source>
</evidence>
<proteinExistence type="predicted"/>
<dbReference type="Proteomes" id="UP000317318">
    <property type="component" value="Chromosome"/>
</dbReference>
<accession>A0A517R1U9</accession>
<gene>
    <name evidence="2" type="ORF">Pan189_22240</name>
</gene>
<protein>
    <submittedName>
        <fullName evidence="2">Uncharacterized protein</fullName>
    </submittedName>
</protein>
<evidence type="ECO:0000256" key="1">
    <source>
        <dbReference type="SAM" id="MobiDB-lite"/>
    </source>
</evidence>
<organism evidence="2 3">
    <name type="scientific">Stratiformator vulcanicus</name>
    <dbReference type="NCBI Taxonomy" id="2527980"/>
    <lineage>
        <taxon>Bacteria</taxon>
        <taxon>Pseudomonadati</taxon>
        <taxon>Planctomycetota</taxon>
        <taxon>Planctomycetia</taxon>
        <taxon>Planctomycetales</taxon>
        <taxon>Planctomycetaceae</taxon>
        <taxon>Stratiformator</taxon>
    </lineage>
</organism>
<reference evidence="2 3" key="1">
    <citation type="submission" date="2019-02" db="EMBL/GenBank/DDBJ databases">
        <title>Deep-cultivation of Planctomycetes and their phenomic and genomic characterization uncovers novel biology.</title>
        <authorList>
            <person name="Wiegand S."/>
            <person name="Jogler M."/>
            <person name="Boedeker C."/>
            <person name="Pinto D."/>
            <person name="Vollmers J."/>
            <person name="Rivas-Marin E."/>
            <person name="Kohn T."/>
            <person name="Peeters S.H."/>
            <person name="Heuer A."/>
            <person name="Rast P."/>
            <person name="Oberbeckmann S."/>
            <person name="Bunk B."/>
            <person name="Jeske O."/>
            <person name="Meyerdierks A."/>
            <person name="Storesund J.E."/>
            <person name="Kallscheuer N."/>
            <person name="Luecker S."/>
            <person name="Lage O.M."/>
            <person name="Pohl T."/>
            <person name="Merkel B.J."/>
            <person name="Hornburger P."/>
            <person name="Mueller R.-W."/>
            <person name="Bruemmer F."/>
            <person name="Labrenz M."/>
            <person name="Spormann A.M."/>
            <person name="Op den Camp H."/>
            <person name="Overmann J."/>
            <person name="Amann R."/>
            <person name="Jetten M.S.M."/>
            <person name="Mascher T."/>
            <person name="Medema M.H."/>
            <person name="Devos D.P."/>
            <person name="Kaster A.-K."/>
            <person name="Ovreas L."/>
            <person name="Rohde M."/>
            <person name="Galperin M.Y."/>
            <person name="Jogler C."/>
        </authorList>
    </citation>
    <scope>NUCLEOTIDE SEQUENCE [LARGE SCALE GENOMIC DNA]</scope>
    <source>
        <strain evidence="2 3">Pan189</strain>
    </source>
</reference>
<evidence type="ECO:0000313" key="3">
    <source>
        <dbReference type="Proteomes" id="UP000317318"/>
    </source>
</evidence>
<name>A0A517R1U9_9PLAN</name>
<feature type="region of interest" description="Disordered" evidence="1">
    <location>
        <begin position="19"/>
        <end position="54"/>
    </location>
</feature>
<dbReference type="RefSeq" id="WP_310820323.1">
    <property type="nucleotide sequence ID" value="NZ_CP036268.1"/>
</dbReference>